<feature type="domain" description="Ribbon-helix-helix" evidence="1">
    <location>
        <begin position="3"/>
        <end position="65"/>
    </location>
</feature>
<comment type="caution">
    <text evidence="2">The sequence shown here is derived from an EMBL/GenBank/DDBJ whole genome shotgun (WGS) entry which is preliminary data.</text>
</comment>
<keyword evidence="3" id="KW-1185">Reference proteome</keyword>
<evidence type="ECO:0000313" key="2">
    <source>
        <dbReference type="EMBL" id="EAU40916.1"/>
    </source>
</evidence>
<dbReference type="InterPro" id="IPR027373">
    <property type="entry name" value="RHH_dom"/>
</dbReference>
<proteinExistence type="predicted"/>
<accession>Q0G0S3</accession>
<protein>
    <recommendedName>
        <fullName evidence="1">Ribbon-helix-helix domain-containing protein</fullName>
    </recommendedName>
</protein>
<dbReference type="AlphaFoldDB" id="Q0G0S3"/>
<dbReference type="STRING" id="217511.GCA_001463845_01990"/>
<dbReference type="Proteomes" id="UP000004310">
    <property type="component" value="Unassembled WGS sequence"/>
</dbReference>
<dbReference type="RefSeq" id="WP_007068824.1">
    <property type="nucleotide sequence ID" value="NZ_DS022272.1"/>
</dbReference>
<evidence type="ECO:0000259" key="1">
    <source>
        <dbReference type="Pfam" id="PF13467"/>
    </source>
</evidence>
<name>Q0G0S3_9HYPH</name>
<dbReference type="eggNOG" id="COG4321">
    <property type="taxonomic scope" value="Bacteria"/>
</dbReference>
<dbReference type="Gene3D" id="1.10.3990.20">
    <property type="entry name" value="protein bp1543"/>
    <property type="match status" value="1"/>
</dbReference>
<organism evidence="2 3">
    <name type="scientific">Fulvimarina pelagi HTCC2506</name>
    <dbReference type="NCBI Taxonomy" id="314231"/>
    <lineage>
        <taxon>Bacteria</taxon>
        <taxon>Pseudomonadati</taxon>
        <taxon>Pseudomonadota</taxon>
        <taxon>Alphaproteobacteria</taxon>
        <taxon>Hyphomicrobiales</taxon>
        <taxon>Aurantimonadaceae</taxon>
        <taxon>Fulvimarina</taxon>
    </lineage>
</organism>
<reference evidence="2 3" key="1">
    <citation type="journal article" date="2010" name="J. Bacteriol.">
        <title>Genome sequence of Fulvimarina pelagi HTCC2506T, a Mn(II)-oxidizing alphaproteobacterium possessing an aerobic anoxygenic photosynthetic gene cluster and Xanthorhodopsin.</title>
        <authorList>
            <person name="Kang I."/>
            <person name="Oh H.M."/>
            <person name="Lim S.I."/>
            <person name="Ferriera S."/>
            <person name="Giovannoni S.J."/>
            <person name="Cho J.C."/>
        </authorList>
    </citation>
    <scope>NUCLEOTIDE SEQUENCE [LARGE SCALE GENOMIC DNA]</scope>
    <source>
        <strain evidence="2 3">HTCC2506</strain>
    </source>
</reference>
<dbReference type="EMBL" id="AATP01000005">
    <property type="protein sequence ID" value="EAU40916.1"/>
    <property type="molecule type" value="Genomic_DNA"/>
</dbReference>
<evidence type="ECO:0000313" key="3">
    <source>
        <dbReference type="Proteomes" id="UP000004310"/>
    </source>
</evidence>
<dbReference type="InterPro" id="IPR038268">
    <property type="entry name" value="RHH_sf"/>
</dbReference>
<dbReference type="HOGENOM" id="CLU_155738_3_2_5"/>
<sequence>MTVKRSLSIRGHRTSITLEEAFWRRLNALARERSITTAELVAEIDGARDAKVNLSSALRVHLLEEALERQKDESGSRDRDPL</sequence>
<gene>
    <name evidence="2" type="ORF">FP2506_18549</name>
</gene>
<dbReference type="Pfam" id="PF13467">
    <property type="entry name" value="RHH_4"/>
    <property type="match status" value="1"/>
</dbReference>